<proteinExistence type="predicted"/>
<evidence type="ECO:0008006" key="3">
    <source>
        <dbReference type="Google" id="ProtNLM"/>
    </source>
</evidence>
<dbReference type="EMBL" id="BAAATJ010000016">
    <property type="protein sequence ID" value="GAA2404468.1"/>
    <property type="molecule type" value="Genomic_DNA"/>
</dbReference>
<accession>A0ABN3IIU9</accession>
<keyword evidence="2" id="KW-1185">Reference proteome</keyword>
<name>A0ABN3IIU9_9ACTN</name>
<sequence>MTASDDLLRRIENDPVLAGLLAWPGDFDIGRRDPVEDLRLPTGMPLHPVAGCGGGGTYFLCGAPGAPHRPVLYADSEGQAALIAEDLVEAVRLVAVPPYWRDAGAGHPLDELEEEMREDHPDIGGLRGRLAAALGIPLPSAEEALARLRAAAAGTAPDFVPVAAGTDGAEPCEPLFGDRV</sequence>
<reference evidence="1 2" key="1">
    <citation type="journal article" date="2019" name="Int. J. Syst. Evol. Microbiol.">
        <title>The Global Catalogue of Microorganisms (GCM) 10K type strain sequencing project: providing services to taxonomists for standard genome sequencing and annotation.</title>
        <authorList>
            <consortium name="The Broad Institute Genomics Platform"/>
            <consortium name="The Broad Institute Genome Sequencing Center for Infectious Disease"/>
            <person name="Wu L."/>
            <person name="Ma J."/>
        </authorList>
    </citation>
    <scope>NUCLEOTIDE SEQUENCE [LARGE SCALE GENOMIC DNA]</scope>
    <source>
        <strain evidence="1 2">JCM 6921</strain>
    </source>
</reference>
<dbReference type="Proteomes" id="UP001500058">
    <property type="component" value="Unassembled WGS sequence"/>
</dbReference>
<evidence type="ECO:0000313" key="1">
    <source>
        <dbReference type="EMBL" id="GAA2404468.1"/>
    </source>
</evidence>
<evidence type="ECO:0000313" key="2">
    <source>
        <dbReference type="Proteomes" id="UP001500058"/>
    </source>
</evidence>
<protein>
    <recommendedName>
        <fullName evidence="3">SUKH-4 immunity protein of toxin-antitoxin system</fullName>
    </recommendedName>
</protein>
<dbReference type="RefSeq" id="WP_344631982.1">
    <property type="nucleotide sequence ID" value="NZ_BAAATJ010000016.1"/>
</dbReference>
<organism evidence="1 2">
    <name type="scientific">Streptomyces glaucosporus</name>
    <dbReference type="NCBI Taxonomy" id="284044"/>
    <lineage>
        <taxon>Bacteria</taxon>
        <taxon>Bacillati</taxon>
        <taxon>Actinomycetota</taxon>
        <taxon>Actinomycetes</taxon>
        <taxon>Kitasatosporales</taxon>
        <taxon>Streptomycetaceae</taxon>
        <taxon>Streptomyces</taxon>
    </lineage>
</organism>
<gene>
    <name evidence="1" type="ORF">GCM10010420_34970</name>
</gene>
<comment type="caution">
    <text evidence="1">The sequence shown here is derived from an EMBL/GenBank/DDBJ whole genome shotgun (WGS) entry which is preliminary data.</text>
</comment>